<accession>A0A0V0Q9I0</accession>
<dbReference type="Proteomes" id="UP000054937">
    <property type="component" value="Unassembled WGS sequence"/>
</dbReference>
<dbReference type="AlphaFoldDB" id="A0A0V0Q9I0"/>
<feature type="compositionally biased region" description="Basic and acidic residues" evidence="2">
    <location>
        <begin position="125"/>
        <end position="151"/>
    </location>
</feature>
<feature type="compositionally biased region" description="Polar residues" evidence="2">
    <location>
        <begin position="7"/>
        <end position="19"/>
    </location>
</feature>
<feature type="coiled-coil region" evidence="1">
    <location>
        <begin position="313"/>
        <end position="374"/>
    </location>
</feature>
<name>A0A0V0Q9I0_PSEPJ</name>
<reference evidence="3 4" key="1">
    <citation type="journal article" date="2015" name="Sci. Rep.">
        <title>Genome of the facultative scuticociliatosis pathogen Pseudocohnilembus persalinus provides insight into its virulence through horizontal gene transfer.</title>
        <authorList>
            <person name="Xiong J."/>
            <person name="Wang G."/>
            <person name="Cheng J."/>
            <person name="Tian M."/>
            <person name="Pan X."/>
            <person name="Warren A."/>
            <person name="Jiang C."/>
            <person name="Yuan D."/>
            <person name="Miao W."/>
        </authorList>
    </citation>
    <scope>NUCLEOTIDE SEQUENCE [LARGE SCALE GENOMIC DNA]</scope>
    <source>
        <strain evidence="3">36N120E</strain>
    </source>
</reference>
<organism evidence="3 4">
    <name type="scientific">Pseudocohnilembus persalinus</name>
    <name type="common">Ciliate</name>
    <dbReference type="NCBI Taxonomy" id="266149"/>
    <lineage>
        <taxon>Eukaryota</taxon>
        <taxon>Sar</taxon>
        <taxon>Alveolata</taxon>
        <taxon>Ciliophora</taxon>
        <taxon>Intramacronucleata</taxon>
        <taxon>Oligohymenophorea</taxon>
        <taxon>Scuticociliatia</taxon>
        <taxon>Philasterida</taxon>
        <taxon>Pseudocohnilembidae</taxon>
        <taxon>Pseudocohnilembus</taxon>
    </lineage>
</organism>
<evidence type="ECO:0000256" key="1">
    <source>
        <dbReference type="SAM" id="Coils"/>
    </source>
</evidence>
<feature type="region of interest" description="Disordered" evidence="2">
    <location>
        <begin position="1"/>
        <end position="45"/>
    </location>
</feature>
<protein>
    <submittedName>
        <fullName evidence="3">Uncharacterized protein</fullName>
    </submittedName>
</protein>
<proteinExistence type="predicted"/>
<comment type="caution">
    <text evidence="3">The sequence shown here is derived from an EMBL/GenBank/DDBJ whole genome shotgun (WGS) entry which is preliminary data.</text>
</comment>
<gene>
    <name evidence="3" type="ORF">PPERSA_00422</name>
</gene>
<dbReference type="OMA" id="NEICKAN"/>
<evidence type="ECO:0000256" key="2">
    <source>
        <dbReference type="SAM" id="MobiDB-lite"/>
    </source>
</evidence>
<dbReference type="InParanoid" id="A0A0V0Q9I0"/>
<keyword evidence="1" id="KW-0175">Coiled coil</keyword>
<sequence length="633" mass="75652">MADQEVVQKQEQSNQGQEDLTSKVLVSNDKNEKKNEINNNSDSIKIEQDIKTQQKQNLETNVDVINKTSQIQAKVIEGDNEVEQSSEIPENEIDNKLLLKQKSSDCPIVSDENSHHIPDQNSQNKPKDDDWKKDQSKEKESELKQIQKENEEQVQQQQQHQDEEEKQKIINQTRLQQKNEEIKNIKSKAIKNNEDLMNFQMNYLKQHYYIGNLLRKQLLLKQELSVYFITQILHFFQFRKNQEQNYLKNVNPNGPQMQQFFVDPKIEHKQYFPKLNDILVKADSVNKNRDKKIQDFVDCIQKVIIDENIMPEIKSYEKQLKNFNDNIQKAENQLKKQEKEYNDRLKKFQKIQETQFLQTENQQLKDKKDLFNQEQKFKKMLLQLSNSHRLYGYEVMKFYETLQKLEFQRIKKVQSWILQYIELNQRTFEKTPEQDIIEKQLQELDLFEQSQQQHLPQELLSSEIVQQIKSFTGIPDNECLKFDHLHFFMYNFKLPHIDLDHGKHQLVKKTFLGYIDQGTFSTTWKKIQILITIDDFLQIFYDDTLNVTQMKDQKQPFTTENCDKSAVQYLIPYIQLRLFKKDPTKLEIKEVQPGLIFDSTNKIAIKFDSIDKLQEFQNYFTANYGEEIYKGKI</sequence>
<evidence type="ECO:0000313" key="4">
    <source>
        <dbReference type="Proteomes" id="UP000054937"/>
    </source>
</evidence>
<evidence type="ECO:0000313" key="3">
    <source>
        <dbReference type="EMBL" id="KRW98833.1"/>
    </source>
</evidence>
<feature type="region of interest" description="Disordered" evidence="2">
    <location>
        <begin position="107"/>
        <end position="166"/>
    </location>
</feature>
<dbReference type="OrthoDB" id="292949at2759"/>
<dbReference type="EMBL" id="LDAU01000228">
    <property type="protein sequence ID" value="KRW98833.1"/>
    <property type="molecule type" value="Genomic_DNA"/>
</dbReference>
<keyword evidence="4" id="KW-1185">Reference proteome</keyword>